<evidence type="ECO:0000256" key="4">
    <source>
        <dbReference type="ARBA" id="ARBA00023128"/>
    </source>
</evidence>
<dbReference type="GO" id="GO:0005739">
    <property type="term" value="C:mitochondrion"/>
    <property type="evidence" value="ECO:0007669"/>
    <property type="project" value="UniProtKB-SubCell"/>
</dbReference>
<protein>
    <recommendedName>
        <fullName evidence="6">Large ribosomal subunit protein mL50</fullName>
    </recommendedName>
</protein>
<reference evidence="7 8" key="1">
    <citation type="submission" date="2020-07" db="EMBL/GenBank/DDBJ databases">
        <title>The yeast mating-type switching endonuclease HO is a domesticated member of an unorthodox homing genetic element family.</title>
        <authorList>
            <person name="Coughlan A.Y."/>
            <person name="Lombardi L."/>
            <person name="Braun-Galleani S."/>
            <person name="Martos A.R."/>
            <person name="Galeote V."/>
            <person name="Bigey F."/>
            <person name="Dequin S."/>
            <person name="Byrne K.P."/>
            <person name="Wolfe K.H."/>
        </authorList>
    </citation>
    <scope>NUCLEOTIDE SEQUENCE [LARGE SCALE GENOMIC DNA]</scope>
    <source>
        <strain evidence="7 8">NRRL Y-6702</strain>
    </source>
</reference>
<sequence length="262" mass="29527">MMILSAGGCAVAFRTAEKQMQRYAVGALHSTSKQSDFFSWFRKKKEQEADSLVATQDTKELIKDIESGKKSKISNREKLDLRPENFIGDDSAKIERKARQALLMDVPFNVWLNGSKVANDQQLKSIAIESFNAASQDLTISSVDEAPYSADFTDLVTKFNFTKLLQARTGYLIPDNKLTILNSPSQFVEFYCTEIISGKSSKFKESEPHAINLSTRHSPPNVYIAPDIDAKSQKKRFGKIMYEAQSLEAEHTKKSIELIKRI</sequence>
<dbReference type="KEGG" id="zmk:HG535_0D03790"/>
<dbReference type="OrthoDB" id="3980895at2759"/>
<organism evidence="7 8">
    <name type="scientific">Zygotorulaspora mrakii</name>
    <name type="common">Zygosaccharomyces mrakii</name>
    <dbReference type="NCBI Taxonomy" id="42260"/>
    <lineage>
        <taxon>Eukaryota</taxon>
        <taxon>Fungi</taxon>
        <taxon>Dikarya</taxon>
        <taxon>Ascomycota</taxon>
        <taxon>Saccharomycotina</taxon>
        <taxon>Saccharomycetes</taxon>
        <taxon>Saccharomycetales</taxon>
        <taxon>Saccharomycetaceae</taxon>
        <taxon>Zygotorulaspora</taxon>
    </lineage>
</organism>
<dbReference type="Proteomes" id="UP000509704">
    <property type="component" value="Chromosome 4"/>
</dbReference>
<evidence type="ECO:0000256" key="1">
    <source>
        <dbReference type="ARBA" id="ARBA00004173"/>
    </source>
</evidence>
<dbReference type="AlphaFoldDB" id="A0A7H9B201"/>
<dbReference type="Gene3D" id="1.10.1200.10">
    <property type="entry name" value="ACP-like"/>
    <property type="match status" value="1"/>
</dbReference>
<dbReference type="RefSeq" id="XP_037144399.1">
    <property type="nucleotide sequence ID" value="XM_037288504.1"/>
</dbReference>
<evidence type="ECO:0000256" key="6">
    <source>
        <dbReference type="ARBA" id="ARBA00035183"/>
    </source>
</evidence>
<accession>A0A7H9B201</accession>
<dbReference type="GO" id="GO:0005840">
    <property type="term" value="C:ribosome"/>
    <property type="evidence" value="ECO:0007669"/>
    <property type="project" value="UniProtKB-KW"/>
</dbReference>
<keyword evidence="3" id="KW-0689">Ribosomal protein</keyword>
<keyword evidence="4" id="KW-0496">Mitochondrion</keyword>
<evidence type="ECO:0000256" key="5">
    <source>
        <dbReference type="ARBA" id="ARBA00023274"/>
    </source>
</evidence>
<evidence type="ECO:0000256" key="3">
    <source>
        <dbReference type="ARBA" id="ARBA00022980"/>
    </source>
</evidence>
<comment type="subcellular location">
    <subcellularLocation>
        <location evidence="1">Mitochondrion</location>
    </subcellularLocation>
</comment>
<evidence type="ECO:0000256" key="2">
    <source>
        <dbReference type="ARBA" id="ARBA00008860"/>
    </source>
</evidence>
<keyword evidence="8" id="KW-1185">Reference proteome</keyword>
<keyword evidence="5" id="KW-0687">Ribonucleoprotein</keyword>
<dbReference type="EMBL" id="CP058607">
    <property type="protein sequence ID" value="QLG72671.1"/>
    <property type="molecule type" value="Genomic_DNA"/>
</dbReference>
<evidence type="ECO:0000313" key="7">
    <source>
        <dbReference type="EMBL" id="QLG72671.1"/>
    </source>
</evidence>
<gene>
    <name evidence="7" type="ORF">HG535_0D03790</name>
</gene>
<dbReference type="GO" id="GO:1990904">
    <property type="term" value="C:ribonucleoprotein complex"/>
    <property type="evidence" value="ECO:0007669"/>
    <property type="project" value="UniProtKB-KW"/>
</dbReference>
<name>A0A7H9B201_ZYGMR</name>
<dbReference type="Pfam" id="PF10501">
    <property type="entry name" value="Ribosomal_L50"/>
    <property type="match status" value="1"/>
</dbReference>
<comment type="similarity">
    <text evidence="2">Belongs to the mitochondrion-specific ribosomal protein mL50 family.</text>
</comment>
<dbReference type="InterPro" id="IPR018305">
    <property type="entry name" value="Ribosomal_m50"/>
</dbReference>
<evidence type="ECO:0000313" key="8">
    <source>
        <dbReference type="Proteomes" id="UP000509704"/>
    </source>
</evidence>
<dbReference type="GeneID" id="59236395"/>
<proteinExistence type="inferred from homology"/>
<dbReference type="InterPro" id="IPR036736">
    <property type="entry name" value="ACP-like_sf"/>
</dbReference>